<organism evidence="3 4">
    <name type="scientific">Lentinula raphanica</name>
    <dbReference type="NCBI Taxonomy" id="153919"/>
    <lineage>
        <taxon>Eukaryota</taxon>
        <taxon>Fungi</taxon>
        <taxon>Dikarya</taxon>
        <taxon>Basidiomycota</taxon>
        <taxon>Agaricomycotina</taxon>
        <taxon>Agaricomycetes</taxon>
        <taxon>Agaricomycetidae</taxon>
        <taxon>Agaricales</taxon>
        <taxon>Marasmiineae</taxon>
        <taxon>Omphalotaceae</taxon>
        <taxon>Lentinula</taxon>
    </lineage>
</organism>
<evidence type="ECO:0000313" key="4">
    <source>
        <dbReference type="Proteomes" id="UP001163846"/>
    </source>
</evidence>
<proteinExistence type="predicted"/>
<sequence>MLSWENLLNPLPSTVSGTEDPAITPLAVSVLYDVRVNRQTTVKELFHYAKNTIVEYPKTASGDKAIGHLFEMDTSMEWISPSRSFAYSLGKPDGSRTPVYSNLLLASDVLITPESMHKNQTHTSGSRFHRSLELERERQETNDSLGQSLMKKTLDYWACLRDNGCGCELQQDTIYEAHELEYYNTIHNSPRKKKRGHTSKATCKGRIVLRYTSADKPYLCCEHFDSKTSRKHFCDFSIGHDIYHTDYLLALSTGNSADIYKWEKQALDLGYGPLMACRTVRNHSTIRIDCPQQHRASDGTMYMTEMINLGCQSTFHIYEPLPEYRRQCSKVLVVCSGEHTHPVPASTKTPPNLRTKILEILCTSMVKELPEMTPRRFLRHPIVQEFIRSQVPFVNQPQLSDVHPSLNNNDHLRAYITQAQKVVFPAGSGWEGEFTFICISFVRLYMFAFNSYMFAFNSYMFTFAFDTFAFDTFAFAFNTFAFAFDTFVFACDSFTFTFAFDSFTFAFEFAFDSFTFAFGSYMFVFAFGSYMFVFAFGSYMFMFAFACSHSIRFAFVFLAAAVAILFSVT</sequence>
<feature type="transmembrane region" description="Helical" evidence="2">
    <location>
        <begin position="477"/>
        <end position="500"/>
    </location>
</feature>
<feature type="transmembrane region" description="Helical" evidence="2">
    <location>
        <begin position="444"/>
        <end position="465"/>
    </location>
</feature>
<keyword evidence="2" id="KW-0812">Transmembrane</keyword>
<evidence type="ECO:0000313" key="3">
    <source>
        <dbReference type="EMBL" id="KAJ3832241.1"/>
    </source>
</evidence>
<feature type="transmembrane region" description="Helical" evidence="2">
    <location>
        <begin position="520"/>
        <end position="544"/>
    </location>
</feature>
<evidence type="ECO:0000256" key="2">
    <source>
        <dbReference type="SAM" id="Phobius"/>
    </source>
</evidence>
<keyword evidence="2" id="KW-1133">Transmembrane helix</keyword>
<gene>
    <name evidence="3" type="ORF">F5878DRAFT_666753</name>
</gene>
<evidence type="ECO:0000256" key="1">
    <source>
        <dbReference type="SAM" id="MobiDB-lite"/>
    </source>
</evidence>
<dbReference type="AlphaFoldDB" id="A0AA38NX36"/>
<feature type="transmembrane region" description="Helical" evidence="2">
    <location>
        <begin position="551"/>
        <end position="568"/>
    </location>
</feature>
<accession>A0AA38NX36</accession>
<name>A0AA38NX36_9AGAR</name>
<feature type="region of interest" description="Disordered" evidence="1">
    <location>
        <begin position="117"/>
        <end position="145"/>
    </location>
</feature>
<comment type="caution">
    <text evidence="3">The sequence shown here is derived from an EMBL/GenBank/DDBJ whole genome shotgun (WGS) entry which is preliminary data.</text>
</comment>
<feature type="compositionally biased region" description="Basic and acidic residues" evidence="1">
    <location>
        <begin position="130"/>
        <end position="141"/>
    </location>
</feature>
<dbReference type="EMBL" id="MU807029">
    <property type="protein sequence ID" value="KAJ3832241.1"/>
    <property type="molecule type" value="Genomic_DNA"/>
</dbReference>
<dbReference type="Proteomes" id="UP001163846">
    <property type="component" value="Unassembled WGS sequence"/>
</dbReference>
<keyword evidence="4" id="KW-1185">Reference proteome</keyword>
<keyword evidence="2" id="KW-0472">Membrane</keyword>
<protein>
    <submittedName>
        <fullName evidence="3">Uncharacterized protein</fullName>
    </submittedName>
</protein>
<reference evidence="3" key="1">
    <citation type="submission" date="2022-08" db="EMBL/GenBank/DDBJ databases">
        <authorList>
            <consortium name="DOE Joint Genome Institute"/>
            <person name="Min B."/>
            <person name="Riley R."/>
            <person name="Sierra-Patev S."/>
            <person name="Naranjo-Ortiz M."/>
            <person name="Looney B."/>
            <person name="Konkel Z."/>
            <person name="Slot J.C."/>
            <person name="Sakamoto Y."/>
            <person name="Steenwyk J.L."/>
            <person name="Rokas A."/>
            <person name="Carro J."/>
            <person name="Camarero S."/>
            <person name="Ferreira P."/>
            <person name="Molpeceres G."/>
            <person name="Ruiz-Duenas F.J."/>
            <person name="Serrano A."/>
            <person name="Henrissat B."/>
            <person name="Drula E."/>
            <person name="Hughes K.W."/>
            <person name="Mata J.L."/>
            <person name="Ishikawa N.K."/>
            <person name="Vargas-Isla R."/>
            <person name="Ushijima S."/>
            <person name="Smith C.A."/>
            <person name="Ahrendt S."/>
            <person name="Andreopoulos W."/>
            <person name="He G."/>
            <person name="Labutti K."/>
            <person name="Lipzen A."/>
            <person name="Ng V."/>
            <person name="Sandor L."/>
            <person name="Barry K."/>
            <person name="Martinez A.T."/>
            <person name="Xiao Y."/>
            <person name="Gibbons J.G."/>
            <person name="Terashima K."/>
            <person name="Hibbett D.S."/>
            <person name="Grigoriev I.V."/>
        </authorList>
    </citation>
    <scope>NUCLEOTIDE SEQUENCE</scope>
    <source>
        <strain evidence="3">TFB9207</strain>
    </source>
</reference>